<protein>
    <submittedName>
        <fullName evidence="1">Uncharacterized protein</fullName>
    </submittedName>
</protein>
<dbReference type="HOGENOM" id="CLU_1666072_0_0_5"/>
<name>C4WHJ6_9HYPH</name>
<proteinExistence type="predicted"/>
<sequence length="186" mass="21078">MNEVSAGAASDRWKEERAKTQELLGKILMLWGDIMGLVYRLPEALGFSNPEAIQLGLAQINGDASRVAYLSKLLKHEPKLADVDAQRSADALAALSKLKKMNDRRDGFVHGVPVLTMKRHRDTREIIRDGCYLIQTRELDEKNRYLKVPEAAETFIAELEAIHEQLLRVTSPLLFEDWERILGTQP</sequence>
<comment type="caution">
    <text evidence="1">The sequence shown here is derived from an EMBL/GenBank/DDBJ whole genome shotgun (WGS) entry which is preliminary data.</text>
</comment>
<gene>
    <name evidence="1" type="ORF">OINT_1001035</name>
</gene>
<evidence type="ECO:0000313" key="2">
    <source>
        <dbReference type="Proteomes" id="UP000004386"/>
    </source>
</evidence>
<accession>C4WHJ6</accession>
<dbReference type="AlphaFoldDB" id="C4WHJ6"/>
<dbReference type="Proteomes" id="UP000004386">
    <property type="component" value="Unassembled WGS sequence"/>
</dbReference>
<organism evidence="1 2">
    <name type="scientific">Brucella intermedia LMG 3301</name>
    <dbReference type="NCBI Taxonomy" id="641118"/>
    <lineage>
        <taxon>Bacteria</taxon>
        <taxon>Pseudomonadati</taxon>
        <taxon>Pseudomonadota</taxon>
        <taxon>Alphaproteobacteria</taxon>
        <taxon>Hyphomicrobiales</taxon>
        <taxon>Brucellaceae</taxon>
        <taxon>Brucella/Ochrobactrum group</taxon>
        <taxon>Brucella</taxon>
    </lineage>
</organism>
<dbReference type="EMBL" id="ACQA01000001">
    <property type="protein sequence ID" value="EEQ95648.1"/>
    <property type="molecule type" value="Genomic_DNA"/>
</dbReference>
<reference evidence="1 2" key="1">
    <citation type="submission" date="2009-05" db="EMBL/GenBank/DDBJ databases">
        <authorList>
            <person name="Setubal J.C."/>
            <person name="Boyle S."/>
            <person name="Crasta O.R."/>
            <person name="Gillespie J.J."/>
            <person name="Kenyon R.W."/>
            <person name="Lu J."/>
            <person name="Mane S."/>
            <person name="Nagrani S."/>
            <person name="Shallom J.M."/>
            <person name="Shallom S."/>
            <person name="Shukla M."/>
            <person name="Snyder E.E."/>
            <person name="Sobral B.W."/>
            <person name="Wattam A.R."/>
            <person name="Will R."/>
            <person name="Williams K."/>
            <person name="Yoo H."/>
            <person name="Munk C."/>
            <person name="Tapia R."/>
            <person name="Green L."/>
            <person name="Rogers Y."/>
            <person name="Detter J.C."/>
            <person name="Bruce D."/>
            <person name="Brettin T.S."/>
            <person name="Tsolis R."/>
        </authorList>
    </citation>
    <scope>NUCLEOTIDE SEQUENCE [LARGE SCALE GENOMIC DNA]</scope>
    <source>
        <strain evidence="1 2">LMG 3301</strain>
    </source>
</reference>
<evidence type="ECO:0000313" key="1">
    <source>
        <dbReference type="EMBL" id="EEQ95648.1"/>
    </source>
</evidence>